<accession>A0A2J6TES8</accession>
<evidence type="ECO:0000313" key="6">
    <source>
        <dbReference type="EMBL" id="PMD61458.1"/>
    </source>
</evidence>
<dbReference type="RefSeq" id="XP_024738362.1">
    <property type="nucleotide sequence ID" value="XM_024885770.1"/>
</dbReference>
<evidence type="ECO:0000256" key="2">
    <source>
        <dbReference type="ARBA" id="ARBA00022801"/>
    </source>
</evidence>
<evidence type="ECO:0000256" key="3">
    <source>
        <dbReference type="SAM" id="SignalP"/>
    </source>
</evidence>
<dbReference type="InterPro" id="IPR029058">
    <property type="entry name" value="AB_hydrolase_fold"/>
</dbReference>
<feature type="domain" description="AB hydrolase-1" evidence="4">
    <location>
        <begin position="72"/>
        <end position="248"/>
    </location>
</feature>
<dbReference type="PANTHER" id="PTHR43248">
    <property type="entry name" value="2-SUCCINYL-6-HYDROXY-2,4-CYCLOHEXADIENE-1-CARBOXYLATE SYNTHASE"/>
    <property type="match status" value="1"/>
</dbReference>
<evidence type="ECO:0000259" key="5">
    <source>
        <dbReference type="Pfam" id="PF08386"/>
    </source>
</evidence>
<organism evidence="6 7">
    <name type="scientific">Hyaloscypha bicolor E</name>
    <dbReference type="NCBI Taxonomy" id="1095630"/>
    <lineage>
        <taxon>Eukaryota</taxon>
        <taxon>Fungi</taxon>
        <taxon>Dikarya</taxon>
        <taxon>Ascomycota</taxon>
        <taxon>Pezizomycotina</taxon>
        <taxon>Leotiomycetes</taxon>
        <taxon>Helotiales</taxon>
        <taxon>Hyaloscyphaceae</taxon>
        <taxon>Hyaloscypha</taxon>
        <taxon>Hyaloscypha bicolor</taxon>
    </lineage>
</organism>
<reference evidence="6 7" key="1">
    <citation type="submission" date="2016-04" db="EMBL/GenBank/DDBJ databases">
        <title>A degradative enzymes factory behind the ericoid mycorrhizal symbiosis.</title>
        <authorList>
            <consortium name="DOE Joint Genome Institute"/>
            <person name="Martino E."/>
            <person name="Morin E."/>
            <person name="Grelet G."/>
            <person name="Kuo A."/>
            <person name="Kohler A."/>
            <person name="Daghino S."/>
            <person name="Barry K."/>
            <person name="Choi C."/>
            <person name="Cichocki N."/>
            <person name="Clum A."/>
            <person name="Copeland A."/>
            <person name="Hainaut M."/>
            <person name="Haridas S."/>
            <person name="Labutti K."/>
            <person name="Lindquist E."/>
            <person name="Lipzen A."/>
            <person name="Khouja H.-R."/>
            <person name="Murat C."/>
            <person name="Ohm R."/>
            <person name="Olson A."/>
            <person name="Spatafora J."/>
            <person name="Veneault-Fourrey C."/>
            <person name="Henrissat B."/>
            <person name="Grigoriev I."/>
            <person name="Martin F."/>
            <person name="Perotto S."/>
        </authorList>
    </citation>
    <scope>NUCLEOTIDE SEQUENCE [LARGE SCALE GENOMIC DNA]</scope>
    <source>
        <strain evidence="6 7">E</strain>
    </source>
</reference>
<dbReference type="Proteomes" id="UP000235371">
    <property type="component" value="Unassembled WGS sequence"/>
</dbReference>
<protein>
    <recommendedName>
        <fullName evidence="8">AB hydrolase-1 domain-containing protein</fullName>
    </recommendedName>
</protein>
<dbReference type="EMBL" id="KZ613786">
    <property type="protein sequence ID" value="PMD61458.1"/>
    <property type="molecule type" value="Genomic_DNA"/>
</dbReference>
<proteinExistence type="inferred from homology"/>
<dbReference type="PANTHER" id="PTHR43248:SF25">
    <property type="entry name" value="AB HYDROLASE-1 DOMAIN-CONTAINING PROTEIN-RELATED"/>
    <property type="match status" value="1"/>
</dbReference>
<evidence type="ECO:0000256" key="1">
    <source>
        <dbReference type="ARBA" id="ARBA00010088"/>
    </source>
</evidence>
<feature type="domain" description="Peptidase S33 tripeptidyl aminopeptidase-like C-terminal" evidence="5">
    <location>
        <begin position="424"/>
        <end position="475"/>
    </location>
</feature>
<evidence type="ECO:0000313" key="7">
    <source>
        <dbReference type="Proteomes" id="UP000235371"/>
    </source>
</evidence>
<dbReference type="AlphaFoldDB" id="A0A2J6TES8"/>
<dbReference type="InParanoid" id="A0A2J6TES8"/>
<dbReference type="STRING" id="1095630.A0A2J6TES8"/>
<keyword evidence="3" id="KW-0732">Signal</keyword>
<dbReference type="Gene3D" id="3.40.50.1820">
    <property type="entry name" value="alpha/beta hydrolase"/>
    <property type="match status" value="1"/>
</dbReference>
<dbReference type="SUPFAM" id="SSF53474">
    <property type="entry name" value="alpha/beta-Hydrolases"/>
    <property type="match status" value="1"/>
</dbReference>
<gene>
    <name evidence="6" type="ORF">K444DRAFT_652179</name>
</gene>
<sequence>MGIVLLSYVHWIALIKPSESLVYTSCFGTYQCARLSVPIDWNSTSSNGSRVAIAIMKMPAPVPITDYRYGGAILLNPGGPGGSGINFMLREAVNISEAVNPLSSAGTTQEGKYFDLISWDPRGVNNTTPHLECFHDALSYDFWRYQEEVGGIDHTSDISLSLAWARWKALMETCAKGKSTTSRKENGDLFAWEAVLDRTKRYKGDEKLQYWGFSYGTVLGATFAAVYPERVGRMVLDGVADAYDYYPTGWMRNLNDTDKIMSKFYEYCSEARPEKCAMNIGNSSSSDIQNLVESLISPAIVTYLDVLSMFRTMLYRPLHYFPEMAELLADLVHGNGTAFAVYKQNAYKRTCPLTDAKDEKSGGSSCQPPTGGEEVTRVILCSDGRDISNSMKVDFKGNITALYQQSKYFGLFGRQSLCLVVIGSAHAMSKRFRGSVVLQQNSEGHCTGQSPSVCTYGFICNYFQTGDLPPVGAICQPDELPLVGNATVPKGDFSEKMTFPLLT</sequence>
<dbReference type="Pfam" id="PF08386">
    <property type="entry name" value="Abhydrolase_4"/>
    <property type="match status" value="1"/>
</dbReference>
<dbReference type="Pfam" id="PF00561">
    <property type="entry name" value="Abhydrolase_1"/>
    <property type="match status" value="1"/>
</dbReference>
<dbReference type="InterPro" id="IPR013595">
    <property type="entry name" value="Pept_S33_TAP-like_C"/>
</dbReference>
<evidence type="ECO:0008006" key="8">
    <source>
        <dbReference type="Google" id="ProtNLM"/>
    </source>
</evidence>
<dbReference type="GO" id="GO:0016787">
    <property type="term" value="F:hydrolase activity"/>
    <property type="evidence" value="ECO:0007669"/>
    <property type="project" value="UniProtKB-KW"/>
</dbReference>
<feature type="chain" id="PRO_5014471251" description="AB hydrolase-1 domain-containing protein" evidence="3">
    <location>
        <begin position="21"/>
        <end position="503"/>
    </location>
</feature>
<dbReference type="GeneID" id="36593847"/>
<keyword evidence="2" id="KW-0378">Hydrolase</keyword>
<evidence type="ECO:0000259" key="4">
    <source>
        <dbReference type="Pfam" id="PF00561"/>
    </source>
</evidence>
<feature type="signal peptide" evidence="3">
    <location>
        <begin position="1"/>
        <end position="20"/>
    </location>
</feature>
<dbReference type="OrthoDB" id="425534at2759"/>
<keyword evidence="7" id="KW-1185">Reference proteome</keyword>
<dbReference type="InterPro" id="IPR051601">
    <property type="entry name" value="Serine_prot/Carboxylest_S33"/>
</dbReference>
<name>A0A2J6TES8_9HELO</name>
<comment type="similarity">
    <text evidence="1">Belongs to the peptidase S33 family.</text>
</comment>
<dbReference type="InterPro" id="IPR000073">
    <property type="entry name" value="AB_hydrolase_1"/>
</dbReference>